<evidence type="ECO:0000313" key="21">
    <source>
        <dbReference type="Proteomes" id="UP000007460"/>
    </source>
</evidence>
<evidence type="ECO:0000256" key="6">
    <source>
        <dbReference type="ARBA" id="ARBA00015850"/>
    </source>
</evidence>
<comment type="pathway">
    <text evidence="3 19">Cofactor biosynthesis; adenosylcobalamin biosynthesis; adenosylcobalamin from cob(II)yrinate a,c-diamide: step 7/7.</text>
</comment>
<evidence type="ECO:0000256" key="19">
    <source>
        <dbReference type="HAMAP-Rule" id="MF_00719"/>
    </source>
</evidence>
<comment type="similarity">
    <text evidence="4 19">Belongs to the CobS family.</text>
</comment>
<keyword evidence="19" id="KW-0997">Cell inner membrane</keyword>
<feature type="transmembrane region" description="Helical" evidence="19">
    <location>
        <begin position="199"/>
        <end position="218"/>
    </location>
</feature>
<evidence type="ECO:0000256" key="11">
    <source>
        <dbReference type="ARBA" id="ARBA00022842"/>
    </source>
</evidence>
<dbReference type="EC" id="2.7.8.26" evidence="5 19"/>
<dbReference type="InterPro" id="IPR003805">
    <property type="entry name" value="CobS"/>
</dbReference>
<evidence type="ECO:0000256" key="17">
    <source>
        <dbReference type="ARBA" id="ARBA00048623"/>
    </source>
</evidence>
<accession>D5BR94</accession>
<evidence type="ECO:0000256" key="5">
    <source>
        <dbReference type="ARBA" id="ARBA00013200"/>
    </source>
</evidence>
<feature type="transmembrane region" description="Helical" evidence="19">
    <location>
        <begin position="79"/>
        <end position="99"/>
    </location>
</feature>
<dbReference type="HAMAP" id="MF_00719">
    <property type="entry name" value="CobS"/>
    <property type="match status" value="1"/>
</dbReference>
<comment type="catalytic activity">
    <reaction evidence="17 19">
        <text>alpha-ribazole + adenosylcob(III)inamide-GDP = adenosylcob(III)alamin + GMP + H(+)</text>
        <dbReference type="Rhea" id="RHEA:16049"/>
        <dbReference type="ChEBI" id="CHEBI:10329"/>
        <dbReference type="ChEBI" id="CHEBI:15378"/>
        <dbReference type="ChEBI" id="CHEBI:18408"/>
        <dbReference type="ChEBI" id="CHEBI:58115"/>
        <dbReference type="ChEBI" id="CHEBI:60487"/>
        <dbReference type="EC" id="2.7.8.26"/>
    </reaction>
</comment>
<dbReference type="KEGG" id="apb:SAR116_0548"/>
<keyword evidence="10 19" id="KW-0812">Transmembrane</keyword>
<dbReference type="PANTHER" id="PTHR34148">
    <property type="entry name" value="ADENOSYLCOBINAMIDE-GDP RIBAZOLETRANSFERASE"/>
    <property type="match status" value="1"/>
</dbReference>
<dbReference type="EMBL" id="CP001751">
    <property type="protein sequence ID" value="ADE38791.1"/>
    <property type="molecule type" value="Genomic_DNA"/>
</dbReference>
<comment type="subcellular location">
    <subcellularLocation>
        <location evidence="19">Cell inner membrane</location>
        <topology evidence="19">Multi-pass membrane protein</topology>
    </subcellularLocation>
    <subcellularLocation>
        <location evidence="2">Cell membrane</location>
        <topology evidence="2">Multi-pass membrane protein</topology>
    </subcellularLocation>
</comment>
<evidence type="ECO:0000256" key="8">
    <source>
        <dbReference type="ARBA" id="ARBA00022573"/>
    </source>
</evidence>
<dbReference type="GO" id="GO:0008818">
    <property type="term" value="F:cobalamin 5'-phosphate synthase activity"/>
    <property type="evidence" value="ECO:0007669"/>
    <property type="project" value="UniProtKB-UniRule"/>
</dbReference>
<feature type="transmembrane region" description="Helical" evidence="19">
    <location>
        <begin position="20"/>
        <end position="41"/>
    </location>
</feature>
<keyword evidence="21" id="KW-1185">Reference proteome</keyword>
<dbReference type="Pfam" id="PF02654">
    <property type="entry name" value="CobS"/>
    <property type="match status" value="1"/>
</dbReference>
<keyword evidence="9 19" id="KW-0808">Transferase</keyword>
<evidence type="ECO:0000256" key="13">
    <source>
        <dbReference type="ARBA" id="ARBA00023136"/>
    </source>
</evidence>
<dbReference type="eggNOG" id="COG0368">
    <property type="taxonomic scope" value="Bacteria"/>
</dbReference>
<comment type="cofactor">
    <cofactor evidence="1 19">
        <name>Mg(2+)</name>
        <dbReference type="ChEBI" id="CHEBI:18420"/>
    </cofactor>
</comment>
<evidence type="ECO:0000256" key="1">
    <source>
        <dbReference type="ARBA" id="ARBA00001946"/>
    </source>
</evidence>
<keyword evidence="8 19" id="KW-0169">Cobalamin biosynthesis</keyword>
<evidence type="ECO:0000256" key="2">
    <source>
        <dbReference type="ARBA" id="ARBA00004651"/>
    </source>
</evidence>
<dbReference type="GO" id="GO:0005886">
    <property type="term" value="C:plasma membrane"/>
    <property type="evidence" value="ECO:0007669"/>
    <property type="project" value="UniProtKB-SubCell"/>
</dbReference>
<proteinExistence type="inferred from homology"/>
<comment type="function">
    <text evidence="14 19">Joins adenosylcobinamide-GDP and alpha-ribazole to generate adenosylcobalamin (Ado-cobalamin). Also synthesizes adenosylcobalamin 5'-phosphate from adenosylcobinamide-GDP and alpha-ribazole 5'-phosphate.</text>
</comment>
<keyword evidence="7 19" id="KW-1003">Cell membrane</keyword>
<organism evidence="20 21">
    <name type="scientific">Puniceispirillum marinum (strain IMCC1322)</name>
    <dbReference type="NCBI Taxonomy" id="488538"/>
    <lineage>
        <taxon>Bacteria</taxon>
        <taxon>Pseudomonadati</taxon>
        <taxon>Pseudomonadota</taxon>
        <taxon>Alphaproteobacteria</taxon>
        <taxon>Candidatus Puniceispirillales</taxon>
        <taxon>Candidatus Puniceispirillaceae</taxon>
        <taxon>Candidatus Puniceispirillum</taxon>
    </lineage>
</organism>
<evidence type="ECO:0000256" key="16">
    <source>
        <dbReference type="ARBA" id="ARBA00032853"/>
    </source>
</evidence>
<keyword evidence="11 19" id="KW-0460">Magnesium</keyword>
<dbReference type="UniPathway" id="UPA00148">
    <property type="reaction ID" value="UER00238"/>
</dbReference>
<dbReference type="PANTHER" id="PTHR34148:SF1">
    <property type="entry name" value="ADENOSYLCOBINAMIDE-GDP RIBAZOLETRANSFERASE"/>
    <property type="match status" value="1"/>
</dbReference>
<dbReference type="GO" id="GO:0009236">
    <property type="term" value="P:cobalamin biosynthetic process"/>
    <property type="evidence" value="ECO:0007669"/>
    <property type="project" value="UniProtKB-UniRule"/>
</dbReference>
<feature type="transmembrane region" description="Helical" evidence="19">
    <location>
        <begin position="129"/>
        <end position="152"/>
    </location>
</feature>
<dbReference type="OrthoDB" id="9794626at2"/>
<name>D5BR94_PUNMI</name>
<evidence type="ECO:0000256" key="10">
    <source>
        <dbReference type="ARBA" id="ARBA00022692"/>
    </source>
</evidence>
<feature type="transmembrane region" description="Helical" evidence="19">
    <location>
        <begin position="224"/>
        <end position="241"/>
    </location>
</feature>
<dbReference type="HOGENOM" id="CLU_057426_1_0_5"/>
<gene>
    <name evidence="19" type="primary">cobS</name>
    <name evidence="20" type="ordered locus">SAR116_0548</name>
</gene>
<evidence type="ECO:0000256" key="15">
    <source>
        <dbReference type="ARBA" id="ARBA00032605"/>
    </source>
</evidence>
<evidence type="ECO:0000256" key="7">
    <source>
        <dbReference type="ARBA" id="ARBA00022475"/>
    </source>
</evidence>
<reference evidence="20 21" key="1">
    <citation type="journal article" date="2010" name="J. Bacteriol.">
        <title>Complete genome sequence of "Candidatus Puniceispirillum marinum" IMCC1322, a representative of the SAR116 clade in the Alphaproteobacteria.</title>
        <authorList>
            <person name="Oh H.M."/>
            <person name="Kwon K.K."/>
            <person name="Kang I."/>
            <person name="Kang S.G."/>
            <person name="Lee J.H."/>
            <person name="Kim S.J."/>
            <person name="Cho J.C."/>
        </authorList>
    </citation>
    <scope>NUCLEOTIDE SEQUENCE [LARGE SCALE GENOMIC DNA]</scope>
    <source>
        <strain evidence="20 21">IMCC1322</strain>
    </source>
</reference>
<feature type="transmembrane region" description="Helical" evidence="19">
    <location>
        <begin position="53"/>
        <end position="73"/>
    </location>
</feature>
<sequence>MAKKPRAHTPKKQDLMPFSVFGDSASAFILLSRIPVFWFRFEASKTPDFTRSLWAFPLVGMIIGAGAGCILLPTVQTVLPPAGAAILALGFIAIITGAMHEDGMADLADGFGGGQTETDKSRIMHDSHIGSYGVLALILVSLFRGTLFFAISTLFSNGMMLVLFMAITLATARAQIIYQLCLFPISPHAKLGAMLSRPAPIVVIIGTALWVIPFFYLFPLVPALGASCAALIVSFSIGYLAKRQISGLSGDVMGASIIGAEMGFMTLFYALSTSSFTG</sequence>
<dbReference type="AlphaFoldDB" id="D5BR94"/>
<evidence type="ECO:0000256" key="18">
    <source>
        <dbReference type="ARBA" id="ARBA00049504"/>
    </source>
</evidence>
<protein>
    <recommendedName>
        <fullName evidence="6 19">Adenosylcobinamide-GDP ribazoletransferase</fullName>
        <ecNumber evidence="5 19">2.7.8.26</ecNumber>
    </recommendedName>
    <alternativeName>
        <fullName evidence="16 19">Cobalamin synthase</fullName>
    </alternativeName>
    <alternativeName>
        <fullName evidence="15 19">Cobalamin-5'-phosphate synthase</fullName>
    </alternativeName>
</protein>
<evidence type="ECO:0000256" key="12">
    <source>
        <dbReference type="ARBA" id="ARBA00022989"/>
    </source>
</evidence>
<keyword evidence="13 19" id="KW-0472">Membrane</keyword>
<dbReference type="STRING" id="488538.SAR116_0548"/>
<feature type="transmembrane region" description="Helical" evidence="19">
    <location>
        <begin position="158"/>
        <end position="178"/>
    </location>
</feature>
<evidence type="ECO:0000256" key="14">
    <source>
        <dbReference type="ARBA" id="ARBA00025228"/>
    </source>
</evidence>
<dbReference type="GO" id="GO:0051073">
    <property type="term" value="F:adenosylcobinamide-GDP ribazoletransferase activity"/>
    <property type="evidence" value="ECO:0007669"/>
    <property type="project" value="UniProtKB-UniRule"/>
</dbReference>
<evidence type="ECO:0000313" key="20">
    <source>
        <dbReference type="EMBL" id="ADE38791.1"/>
    </source>
</evidence>
<dbReference type="Proteomes" id="UP000007460">
    <property type="component" value="Chromosome"/>
</dbReference>
<dbReference type="RefSeq" id="WP_013045420.1">
    <property type="nucleotide sequence ID" value="NC_014010.1"/>
</dbReference>
<evidence type="ECO:0000256" key="4">
    <source>
        <dbReference type="ARBA" id="ARBA00010561"/>
    </source>
</evidence>
<evidence type="ECO:0000256" key="9">
    <source>
        <dbReference type="ARBA" id="ARBA00022679"/>
    </source>
</evidence>
<keyword evidence="12 19" id="KW-1133">Transmembrane helix</keyword>
<comment type="catalytic activity">
    <reaction evidence="18 19">
        <text>alpha-ribazole 5'-phosphate + adenosylcob(III)inamide-GDP = adenosylcob(III)alamin 5'-phosphate + GMP + H(+)</text>
        <dbReference type="Rhea" id="RHEA:23560"/>
        <dbReference type="ChEBI" id="CHEBI:15378"/>
        <dbReference type="ChEBI" id="CHEBI:57918"/>
        <dbReference type="ChEBI" id="CHEBI:58115"/>
        <dbReference type="ChEBI" id="CHEBI:60487"/>
        <dbReference type="ChEBI" id="CHEBI:60493"/>
        <dbReference type="EC" id="2.7.8.26"/>
    </reaction>
</comment>
<feature type="transmembrane region" description="Helical" evidence="19">
    <location>
        <begin position="253"/>
        <end position="271"/>
    </location>
</feature>
<evidence type="ECO:0000256" key="3">
    <source>
        <dbReference type="ARBA" id="ARBA00004663"/>
    </source>
</evidence>